<reference evidence="9 10" key="2">
    <citation type="submission" date="2018-06" db="EMBL/GenBank/DDBJ databases">
        <title>Metagenomic assembly of (sub)arctic Cyanobacteria and their associated microbiome from non-axenic cultures.</title>
        <authorList>
            <person name="Baurain D."/>
        </authorList>
    </citation>
    <scope>NUCLEOTIDE SEQUENCE [LARGE SCALE GENOMIC DNA]</scope>
    <source>
        <strain evidence="9">ULC066bin1</strain>
    </source>
</reference>
<feature type="binding site" evidence="8">
    <location>
        <position position="180"/>
    </location>
    <ligand>
        <name>ATP</name>
        <dbReference type="ChEBI" id="CHEBI:30616"/>
    </ligand>
</feature>
<feature type="binding site" evidence="8">
    <location>
        <position position="257"/>
    </location>
    <ligand>
        <name>Mg(2+)</name>
        <dbReference type="ChEBI" id="CHEBI:18420"/>
    </ligand>
</feature>
<protein>
    <recommendedName>
        <fullName evidence="8">Protein nucleotidyltransferase YdiU</fullName>
        <ecNumber evidence="8">2.7.7.-</ecNumber>
    </recommendedName>
    <alternativeName>
        <fullName evidence="8">Protein adenylyltransferase YdiU</fullName>
        <ecNumber evidence="8">2.7.7.108</ecNumber>
    </alternativeName>
    <alternativeName>
        <fullName evidence="8">Protein uridylyltransferase YdiU</fullName>
        <ecNumber evidence="8">2.7.7.-</ecNumber>
    </alternativeName>
</protein>
<evidence type="ECO:0000256" key="5">
    <source>
        <dbReference type="ARBA" id="ARBA00022741"/>
    </source>
</evidence>
<organism evidence="9 10">
    <name type="scientific">Pseudanabaena frigida</name>
    <dbReference type="NCBI Taxonomy" id="945775"/>
    <lineage>
        <taxon>Bacteria</taxon>
        <taxon>Bacillati</taxon>
        <taxon>Cyanobacteriota</taxon>
        <taxon>Cyanophyceae</taxon>
        <taxon>Pseudanabaenales</taxon>
        <taxon>Pseudanabaenaceae</taxon>
        <taxon>Pseudanabaena</taxon>
    </lineage>
</organism>
<evidence type="ECO:0000256" key="8">
    <source>
        <dbReference type="HAMAP-Rule" id="MF_00692"/>
    </source>
</evidence>
<dbReference type="AlphaFoldDB" id="A0A2W4W427"/>
<reference evidence="9 10" key="1">
    <citation type="submission" date="2018-04" db="EMBL/GenBank/DDBJ databases">
        <authorList>
            <person name="Go L.Y."/>
            <person name="Mitchell J.A."/>
        </authorList>
    </citation>
    <scope>NUCLEOTIDE SEQUENCE [LARGE SCALE GENOMIC DNA]</scope>
    <source>
        <strain evidence="9">ULC066bin1</strain>
    </source>
</reference>
<comment type="function">
    <text evidence="8">Nucleotidyltransferase involved in the post-translational modification of proteins. It can catalyze the addition of adenosine monophosphate (AMP) or uridine monophosphate (UMP) to a protein, resulting in modifications known as AMPylation and UMPylation.</text>
</comment>
<evidence type="ECO:0000256" key="7">
    <source>
        <dbReference type="ARBA" id="ARBA00022842"/>
    </source>
</evidence>
<comment type="catalytic activity">
    <reaction evidence="8">
        <text>L-histidyl-[protein] + UTP = N(tele)-(5'-uridylyl)-L-histidyl-[protein] + diphosphate</text>
        <dbReference type="Rhea" id="RHEA:83891"/>
        <dbReference type="Rhea" id="RHEA-COMP:9745"/>
        <dbReference type="Rhea" id="RHEA-COMP:20239"/>
        <dbReference type="ChEBI" id="CHEBI:29979"/>
        <dbReference type="ChEBI" id="CHEBI:33019"/>
        <dbReference type="ChEBI" id="CHEBI:46398"/>
        <dbReference type="ChEBI" id="CHEBI:233474"/>
    </reaction>
</comment>
<dbReference type="EMBL" id="QBML01000019">
    <property type="protein sequence ID" value="PZO39222.1"/>
    <property type="molecule type" value="Genomic_DNA"/>
</dbReference>
<comment type="catalytic activity">
    <reaction evidence="8">
        <text>L-seryl-[protein] + UTP = O-(5'-uridylyl)-L-seryl-[protein] + diphosphate</text>
        <dbReference type="Rhea" id="RHEA:64604"/>
        <dbReference type="Rhea" id="RHEA-COMP:9863"/>
        <dbReference type="Rhea" id="RHEA-COMP:16635"/>
        <dbReference type="ChEBI" id="CHEBI:29999"/>
        <dbReference type="ChEBI" id="CHEBI:33019"/>
        <dbReference type="ChEBI" id="CHEBI:46398"/>
        <dbReference type="ChEBI" id="CHEBI:156051"/>
    </reaction>
</comment>
<feature type="binding site" evidence="8">
    <location>
        <position position="266"/>
    </location>
    <ligand>
        <name>ATP</name>
        <dbReference type="ChEBI" id="CHEBI:30616"/>
    </ligand>
</feature>
<evidence type="ECO:0000256" key="2">
    <source>
        <dbReference type="ARBA" id="ARBA00022679"/>
    </source>
</evidence>
<feature type="active site" description="Proton acceptor" evidence="8">
    <location>
        <position position="256"/>
    </location>
</feature>
<feature type="binding site" evidence="8">
    <location>
        <position position="93"/>
    </location>
    <ligand>
        <name>ATP</name>
        <dbReference type="ChEBI" id="CHEBI:30616"/>
    </ligand>
</feature>
<feature type="binding site" evidence="8">
    <location>
        <position position="187"/>
    </location>
    <ligand>
        <name>ATP</name>
        <dbReference type="ChEBI" id="CHEBI:30616"/>
    </ligand>
</feature>
<dbReference type="Pfam" id="PF02696">
    <property type="entry name" value="SelO"/>
    <property type="match status" value="1"/>
</dbReference>
<keyword evidence="3 8" id="KW-0548">Nucleotidyltransferase</keyword>
<feature type="binding site" evidence="8">
    <location>
        <position position="94"/>
    </location>
    <ligand>
        <name>ATP</name>
        <dbReference type="ChEBI" id="CHEBI:30616"/>
    </ligand>
</feature>
<keyword evidence="4 8" id="KW-0479">Metal-binding</keyword>
<evidence type="ECO:0000256" key="3">
    <source>
        <dbReference type="ARBA" id="ARBA00022695"/>
    </source>
</evidence>
<dbReference type="PANTHER" id="PTHR32057:SF14">
    <property type="entry name" value="PROTEIN ADENYLYLTRANSFERASE SELO, MITOCHONDRIAL"/>
    <property type="match status" value="1"/>
</dbReference>
<comment type="catalytic activity">
    <reaction evidence="8">
        <text>L-threonyl-[protein] + ATP = 3-O-(5'-adenylyl)-L-threonyl-[protein] + diphosphate</text>
        <dbReference type="Rhea" id="RHEA:54292"/>
        <dbReference type="Rhea" id="RHEA-COMP:11060"/>
        <dbReference type="Rhea" id="RHEA-COMP:13847"/>
        <dbReference type="ChEBI" id="CHEBI:30013"/>
        <dbReference type="ChEBI" id="CHEBI:30616"/>
        <dbReference type="ChEBI" id="CHEBI:33019"/>
        <dbReference type="ChEBI" id="CHEBI:138113"/>
        <dbReference type="EC" id="2.7.7.108"/>
    </reaction>
</comment>
<dbReference type="GO" id="GO:0070733">
    <property type="term" value="F:AMPylase activity"/>
    <property type="evidence" value="ECO:0007669"/>
    <property type="project" value="UniProtKB-EC"/>
</dbReference>
<keyword evidence="6 8" id="KW-0067">ATP-binding</keyword>
<dbReference type="GO" id="GO:0030145">
    <property type="term" value="F:manganese ion binding"/>
    <property type="evidence" value="ECO:0007669"/>
    <property type="project" value="UniProtKB-UniRule"/>
</dbReference>
<comment type="cofactor">
    <cofactor evidence="8">
        <name>Mg(2+)</name>
        <dbReference type="ChEBI" id="CHEBI:18420"/>
    </cofactor>
    <cofactor evidence="8">
        <name>Mn(2+)</name>
        <dbReference type="ChEBI" id="CHEBI:29035"/>
    </cofactor>
</comment>
<dbReference type="GO" id="GO:0005524">
    <property type="term" value="F:ATP binding"/>
    <property type="evidence" value="ECO:0007669"/>
    <property type="project" value="UniProtKB-UniRule"/>
</dbReference>
<gene>
    <name evidence="8" type="primary">ydiU</name>
    <name evidence="8" type="synonym">selO</name>
    <name evidence="9" type="ORF">DCF19_14740</name>
</gene>
<evidence type="ECO:0000313" key="9">
    <source>
        <dbReference type="EMBL" id="PZO39222.1"/>
    </source>
</evidence>
<dbReference type="EC" id="2.7.7.108" evidence="8"/>
<comment type="similarity">
    <text evidence="1 8">Belongs to the SELO family.</text>
</comment>
<proteinExistence type="inferred from homology"/>
<keyword evidence="2 8" id="KW-0808">Transferase</keyword>
<evidence type="ECO:0000256" key="6">
    <source>
        <dbReference type="ARBA" id="ARBA00022840"/>
    </source>
</evidence>
<comment type="catalytic activity">
    <reaction evidence="8">
        <text>L-tyrosyl-[protein] + ATP = O-(5'-adenylyl)-L-tyrosyl-[protein] + diphosphate</text>
        <dbReference type="Rhea" id="RHEA:54288"/>
        <dbReference type="Rhea" id="RHEA-COMP:10136"/>
        <dbReference type="Rhea" id="RHEA-COMP:13846"/>
        <dbReference type="ChEBI" id="CHEBI:30616"/>
        <dbReference type="ChEBI" id="CHEBI:33019"/>
        <dbReference type="ChEBI" id="CHEBI:46858"/>
        <dbReference type="ChEBI" id="CHEBI:83624"/>
        <dbReference type="EC" id="2.7.7.108"/>
    </reaction>
</comment>
<comment type="caution">
    <text evidence="9">The sequence shown here is derived from an EMBL/GenBank/DDBJ whole genome shotgun (WGS) entry which is preliminary data.</text>
</comment>
<comment type="catalytic activity">
    <reaction evidence="8">
        <text>L-tyrosyl-[protein] + UTP = O-(5'-uridylyl)-L-tyrosyl-[protein] + diphosphate</text>
        <dbReference type="Rhea" id="RHEA:83887"/>
        <dbReference type="Rhea" id="RHEA-COMP:10136"/>
        <dbReference type="Rhea" id="RHEA-COMP:20238"/>
        <dbReference type="ChEBI" id="CHEBI:33019"/>
        <dbReference type="ChEBI" id="CHEBI:46398"/>
        <dbReference type="ChEBI" id="CHEBI:46858"/>
        <dbReference type="ChEBI" id="CHEBI:90602"/>
    </reaction>
</comment>
<accession>A0A2W4W427</accession>
<feature type="binding site" evidence="8">
    <location>
        <position position="114"/>
    </location>
    <ligand>
        <name>ATP</name>
        <dbReference type="ChEBI" id="CHEBI:30616"/>
    </ligand>
</feature>
<dbReference type="GO" id="GO:0000287">
    <property type="term" value="F:magnesium ion binding"/>
    <property type="evidence" value="ECO:0007669"/>
    <property type="project" value="UniProtKB-UniRule"/>
</dbReference>
<evidence type="ECO:0000256" key="4">
    <source>
        <dbReference type="ARBA" id="ARBA00022723"/>
    </source>
</evidence>
<keyword evidence="7 8" id="KW-0460">Magnesium</keyword>
<comment type="catalytic activity">
    <reaction evidence="8">
        <text>L-seryl-[protein] + ATP = 3-O-(5'-adenylyl)-L-seryl-[protein] + diphosphate</text>
        <dbReference type="Rhea" id="RHEA:58120"/>
        <dbReference type="Rhea" id="RHEA-COMP:9863"/>
        <dbReference type="Rhea" id="RHEA-COMP:15073"/>
        <dbReference type="ChEBI" id="CHEBI:29999"/>
        <dbReference type="ChEBI" id="CHEBI:30616"/>
        <dbReference type="ChEBI" id="CHEBI:33019"/>
        <dbReference type="ChEBI" id="CHEBI:142516"/>
        <dbReference type="EC" id="2.7.7.108"/>
    </reaction>
</comment>
<feature type="binding site" evidence="8">
    <location>
        <position position="126"/>
    </location>
    <ligand>
        <name>ATP</name>
        <dbReference type="ChEBI" id="CHEBI:30616"/>
    </ligand>
</feature>
<name>A0A2W4W427_9CYAN</name>
<dbReference type="HAMAP" id="MF_00692">
    <property type="entry name" value="SelO"/>
    <property type="match status" value="1"/>
</dbReference>
<dbReference type="NCBIfam" id="NF000658">
    <property type="entry name" value="PRK00029.1"/>
    <property type="match status" value="1"/>
</dbReference>
<sequence>MSHSSNPFLNLNYEPAIESLADYHDVVTAAEYPMHRLRWRNDDILPTLGLDSSQVSDDDFIEAFGHFRAVRPFLALRYHGYQFGEYNPQLGDGRGFVYGQVSGVDGEFYDFGTKGSGRTPYSRTADGRLTLKGGVREIIASEALYRMGVKTSRCLSLVETGEDLWRGDEPSPTRSAVMVRFSRSHIRFGTFERLRWIGRADLTRKLLDHVLQVYYPHIWGKENQDDIFYLELVERVATLCAQWMAAGFCHAVLNTDNMSITGESFDYGPFAFIPTYDPRFTAAYFDHAGRYSYANQPAACYWNLEKLQDPLSMVMDKDNMQSSLLKFKDFYRDAYCEIMLKRLGFSSLSEPETEDLIGATLELLSAAQAIGYNQFFVKLRQSFEPNWREDASKIFGSHDWELNDEQIILLEKWRVVYHQLLIRLPIAELENIAQQLQQSNPTIIFLRPKIEELWEKITVDDDWQPLYDAIAQLKT</sequence>
<feature type="binding site" evidence="8">
    <location>
        <position position="91"/>
    </location>
    <ligand>
        <name>ATP</name>
        <dbReference type="ChEBI" id="CHEBI:30616"/>
    </ligand>
</feature>
<evidence type="ECO:0000256" key="1">
    <source>
        <dbReference type="ARBA" id="ARBA00009747"/>
    </source>
</evidence>
<dbReference type="EC" id="2.7.7.-" evidence="8"/>
<feature type="binding site" evidence="8">
    <location>
        <position position="266"/>
    </location>
    <ligand>
        <name>Mg(2+)</name>
        <dbReference type="ChEBI" id="CHEBI:18420"/>
    </ligand>
</feature>
<keyword evidence="8" id="KW-0464">Manganese</keyword>
<keyword evidence="5 8" id="KW-0547">Nucleotide-binding</keyword>
<dbReference type="Proteomes" id="UP000249467">
    <property type="component" value="Unassembled WGS sequence"/>
</dbReference>
<evidence type="ECO:0000313" key="10">
    <source>
        <dbReference type="Proteomes" id="UP000249467"/>
    </source>
</evidence>
<dbReference type="PANTHER" id="PTHR32057">
    <property type="entry name" value="PROTEIN ADENYLYLTRANSFERASE SELO, MITOCHONDRIAL"/>
    <property type="match status" value="1"/>
</dbReference>
<feature type="binding site" evidence="8">
    <location>
        <position position="127"/>
    </location>
    <ligand>
        <name>ATP</name>
        <dbReference type="ChEBI" id="CHEBI:30616"/>
    </ligand>
</feature>
<dbReference type="InterPro" id="IPR003846">
    <property type="entry name" value="SelO"/>
</dbReference>